<evidence type="ECO:0000259" key="9">
    <source>
        <dbReference type="PROSITE" id="PS51181"/>
    </source>
</evidence>
<dbReference type="Gene3D" id="2.60.40.1110">
    <property type="match status" value="1"/>
</dbReference>
<keyword evidence="3" id="KW-0378">Hydrolase</keyword>
<feature type="region of interest" description="Disordered" evidence="6">
    <location>
        <begin position="177"/>
        <end position="207"/>
    </location>
</feature>
<reference evidence="11 12" key="1">
    <citation type="journal article" date="2011" name="Nature">
        <title>A high-resolution map of human evolutionary constraint using 29 mammals.</title>
        <authorList>
            <person name="Lindblad-Toh K."/>
            <person name="Garber M."/>
            <person name="Zuk O."/>
            <person name="Lin M.F."/>
            <person name="Parker B.J."/>
            <person name="Washietl S."/>
            <person name="Kheradpour P."/>
            <person name="Ernst J."/>
            <person name="Jordan G."/>
            <person name="Mauceli E."/>
            <person name="Ward L.D."/>
            <person name="Lowe C.B."/>
            <person name="Holloway A.K."/>
            <person name="Clamp M."/>
            <person name="Gnerre S."/>
            <person name="Alfoldi J."/>
            <person name="Beal K."/>
            <person name="Chang J."/>
            <person name="Clawson H."/>
            <person name="Cuff J."/>
            <person name="Di Palma F."/>
            <person name="Fitzgerald S."/>
            <person name="Flicek P."/>
            <person name="Guttman M."/>
            <person name="Hubisz M.J."/>
            <person name="Jaffe D.B."/>
            <person name="Jungreis I."/>
            <person name="Kent W.J."/>
            <person name="Kostka D."/>
            <person name="Lara M."/>
            <person name="Martins A.L."/>
            <person name="Massingham T."/>
            <person name="Moltke I."/>
            <person name="Raney B.J."/>
            <person name="Rasmussen M.D."/>
            <person name="Robinson J."/>
            <person name="Stark A."/>
            <person name="Vilella A.J."/>
            <person name="Wen J."/>
            <person name="Xie X."/>
            <person name="Zody M.C."/>
            <person name="Baldwin J."/>
            <person name="Bloom T."/>
            <person name="Chin C.W."/>
            <person name="Heiman D."/>
            <person name="Nicol R."/>
            <person name="Nusbaum C."/>
            <person name="Young S."/>
            <person name="Wilkinson J."/>
            <person name="Worley K.C."/>
            <person name="Kovar C.L."/>
            <person name="Muzny D.M."/>
            <person name="Gibbs R.A."/>
            <person name="Cree A."/>
            <person name="Dihn H.H."/>
            <person name="Fowler G."/>
            <person name="Jhangiani S."/>
            <person name="Joshi V."/>
            <person name="Lee S."/>
            <person name="Lewis L.R."/>
            <person name="Nazareth L.V."/>
            <person name="Okwuonu G."/>
            <person name="Santibanez J."/>
            <person name="Warren W.C."/>
            <person name="Mardis E.R."/>
            <person name="Weinstock G.M."/>
            <person name="Wilson R.K."/>
            <person name="Delehaunty K."/>
            <person name="Dooling D."/>
            <person name="Fronik C."/>
            <person name="Fulton L."/>
            <person name="Fulton B."/>
            <person name="Graves T."/>
            <person name="Minx P."/>
            <person name="Sodergren E."/>
            <person name="Birney E."/>
            <person name="Margulies E.H."/>
            <person name="Herrero J."/>
            <person name="Green E.D."/>
            <person name="Haussler D."/>
            <person name="Siepel A."/>
            <person name="Goldman N."/>
            <person name="Pollard K.S."/>
            <person name="Pedersen J.S."/>
            <person name="Lander E.S."/>
            <person name="Kellis M."/>
        </authorList>
    </citation>
    <scope>NUCLEOTIDE SEQUENCE [LARGE SCALE GENOMIC DNA]</scope>
    <source>
        <strain evidence="12">Thorbecke</strain>
    </source>
</reference>
<dbReference type="FunFam" id="2.60.40.1110:FF:000004">
    <property type="entry name" value="Voltage-sensor containing phosphatase"/>
    <property type="match status" value="1"/>
</dbReference>
<evidence type="ECO:0000256" key="7">
    <source>
        <dbReference type="SAM" id="Phobius"/>
    </source>
</evidence>
<feature type="region of interest" description="Disordered" evidence="6">
    <location>
        <begin position="94"/>
        <end position="131"/>
    </location>
</feature>
<keyword evidence="4 7" id="KW-1133">Transmembrane helix</keyword>
<dbReference type="Ensembl" id="ENSOCUT00000058135.1">
    <property type="protein sequence ID" value="ENSOCUP00000047396.1"/>
    <property type="gene ID" value="ENSOCUG00000029469.2"/>
</dbReference>
<evidence type="ECO:0000256" key="6">
    <source>
        <dbReference type="SAM" id="MobiDB-lite"/>
    </source>
</evidence>
<evidence type="ECO:0000259" key="8">
    <source>
        <dbReference type="PROSITE" id="PS50056"/>
    </source>
</evidence>
<dbReference type="GO" id="GO:0016314">
    <property type="term" value="F:phosphatidylinositol-3,4,5-trisphosphate 3-phosphatase activity"/>
    <property type="evidence" value="ECO:0007669"/>
    <property type="project" value="TreeGrafter"/>
</dbReference>
<organism evidence="11 12">
    <name type="scientific">Oryctolagus cuniculus</name>
    <name type="common">Rabbit</name>
    <dbReference type="NCBI Taxonomy" id="9986"/>
    <lineage>
        <taxon>Eukaryota</taxon>
        <taxon>Metazoa</taxon>
        <taxon>Chordata</taxon>
        <taxon>Craniata</taxon>
        <taxon>Vertebrata</taxon>
        <taxon>Euteleostomi</taxon>
        <taxon>Mammalia</taxon>
        <taxon>Eutheria</taxon>
        <taxon>Euarchontoglires</taxon>
        <taxon>Glires</taxon>
        <taxon>Lagomorpha</taxon>
        <taxon>Leporidae</taxon>
        <taxon>Oryctolagus</taxon>
    </lineage>
</organism>
<accession>A0A5F9DNQ3</accession>
<feature type="compositionally biased region" description="Polar residues" evidence="6">
    <location>
        <begin position="109"/>
        <end position="120"/>
    </location>
</feature>
<dbReference type="Proteomes" id="UP000001811">
    <property type="component" value="Unplaced"/>
</dbReference>
<dbReference type="InterPro" id="IPR016130">
    <property type="entry name" value="Tyr_Pase_AS"/>
</dbReference>
<dbReference type="STRING" id="9986.ENSOCUP00000047396"/>
<keyword evidence="12" id="KW-1185">Reference proteome</keyword>
<dbReference type="InterPro" id="IPR029023">
    <property type="entry name" value="Tensin_phosphatase"/>
</dbReference>
<evidence type="ECO:0000313" key="12">
    <source>
        <dbReference type="Proteomes" id="UP000001811"/>
    </source>
</evidence>
<feature type="domain" description="Tyrosine specific protein phosphatases" evidence="8">
    <location>
        <begin position="522"/>
        <end position="582"/>
    </location>
</feature>
<evidence type="ECO:0000256" key="5">
    <source>
        <dbReference type="ARBA" id="ARBA00023136"/>
    </source>
</evidence>
<dbReference type="PANTHER" id="PTHR12305">
    <property type="entry name" value="PHOSPHATASE WITH HOMOLOGY TO TENSIN"/>
    <property type="match status" value="1"/>
</dbReference>
<dbReference type="InterPro" id="IPR014020">
    <property type="entry name" value="Tensin_C2-dom"/>
</dbReference>
<dbReference type="PROSITE" id="PS51181">
    <property type="entry name" value="PPASE_TENSIN"/>
    <property type="match status" value="1"/>
</dbReference>
<dbReference type="Gene3D" id="1.20.120.350">
    <property type="entry name" value="Voltage-gated potassium channels. Chain C"/>
    <property type="match status" value="1"/>
</dbReference>
<feature type="transmembrane region" description="Helical" evidence="7">
    <location>
        <begin position="368"/>
        <end position="388"/>
    </location>
</feature>
<dbReference type="Pfam" id="PF22784">
    <property type="entry name" value="PTP-SAK"/>
    <property type="match status" value="1"/>
</dbReference>
<dbReference type="SUPFAM" id="SSF81324">
    <property type="entry name" value="Voltage-gated potassium channels"/>
    <property type="match status" value="1"/>
</dbReference>
<dbReference type="InterPro" id="IPR035892">
    <property type="entry name" value="C2_domain_sf"/>
</dbReference>
<dbReference type="SMR" id="A0A5F9DNQ3"/>
<name>A0A5F9DNQ3_RABIT</name>
<dbReference type="Bgee" id="ENSOCUG00000029469">
    <property type="expression patterns" value="Expressed in autopod skin and 14 other cell types or tissues"/>
</dbReference>
<dbReference type="GO" id="GO:0016020">
    <property type="term" value="C:membrane"/>
    <property type="evidence" value="ECO:0007669"/>
    <property type="project" value="UniProtKB-SubCell"/>
</dbReference>
<dbReference type="InterPro" id="IPR057023">
    <property type="entry name" value="PTP-SAK"/>
</dbReference>
<evidence type="ECO:0000313" key="11">
    <source>
        <dbReference type="Ensembl" id="ENSOCUP00000047396.1"/>
    </source>
</evidence>
<dbReference type="InterPro" id="IPR029021">
    <property type="entry name" value="Prot-tyrosine_phosphatase-like"/>
</dbReference>
<evidence type="ECO:0000256" key="4">
    <source>
        <dbReference type="ARBA" id="ARBA00022989"/>
    </source>
</evidence>
<dbReference type="SUPFAM" id="SSF49562">
    <property type="entry name" value="C2 domain (Calcium/lipid-binding domain, CaLB)"/>
    <property type="match status" value="1"/>
</dbReference>
<evidence type="ECO:0000256" key="1">
    <source>
        <dbReference type="ARBA" id="ARBA00004141"/>
    </source>
</evidence>
<dbReference type="GeneTree" id="ENSGT00940000154335"/>
<proteinExistence type="predicted"/>
<dbReference type="PROSITE" id="PS50056">
    <property type="entry name" value="TYR_PHOSPHATASE_2"/>
    <property type="match status" value="1"/>
</dbReference>
<dbReference type="InterPro" id="IPR000387">
    <property type="entry name" value="Tyr_Pase_dom"/>
</dbReference>
<dbReference type="AlphaFoldDB" id="A0A5F9DNQ3"/>
<comment type="subcellular location">
    <subcellularLocation>
        <location evidence="1">Membrane</location>
        <topology evidence="1">Multi-pass membrane protein</topology>
    </subcellularLocation>
</comment>
<feature type="domain" description="C2 tensin-type" evidence="10">
    <location>
        <begin position="620"/>
        <end position="753"/>
    </location>
</feature>
<keyword evidence="5 7" id="KW-0472">Membrane</keyword>
<sequence>MKRFKKNRQYRWFSKKKNTDMDDNPLTDILVVPNQNVNNSPALNEAVSTHGGVENESPNQGKLHSVTMEDPNEWDDNPLTDILVVPNQNVNNSPALNEAVSTHGGVENESPNQGKLNSVTMEDPNEWDDNPLTDILVVPNQNVNNSSQPKESTSITYVESINDKSHSGESTSSIYVESISDNSQPKESTSITSMESINDNSQPKESTSITFVESINDKPNTEELTYENYEEAPSTMTSIYEYGSLHVDGATSEVTAQSDLKTSPSEHISVSTPLSQSTVISVDEDVDETSKMKNTTRLIVSAFAFRVFGILLIFVDIFLIMSDVIFNDNKIVFECHSISLAIALFFFFDVLLRVYVEGRKTYFTDLFNILDAVIIAITLLIDTIYFFFDLRFLKDVPRVAVLLRPLRLIILVRVFHLAYQNRQLQKLTRRLVSENKRRYRRDGFDLDLTYITDRIIAMSFPSSGKQSFYRNPIKEVVRFLDTKHRNHYRVYNLCSERAYNPEHFHNRVQRIMIDDHNVPTLSEMVVFSKEVNMWLAQDKKNVVVIHCKGGKGRTGTMVCACLIGNQIFGTAKESLAYFASRRTDHTISSKFQGIETPSQSRYVGYFENVKNLCNWTLPPKKILTPYKIIIYSIHNVGKGDGSDLKIQITTKQQTVFSCSSSKNCKIFHDVETDKVIIELLNCPILYDDVKVRFLSRNLPKYYDNCAFFFWFNTAFIQNNRLYLRRNELDNPHKRKAWKIYSSCFSVEMYFNQT</sequence>
<dbReference type="Gene3D" id="3.90.190.10">
    <property type="entry name" value="Protein tyrosine phosphatase superfamily"/>
    <property type="match status" value="1"/>
</dbReference>
<dbReference type="InterPro" id="IPR027359">
    <property type="entry name" value="Volt_channel_dom_sf"/>
</dbReference>
<dbReference type="CDD" id="cd14510">
    <property type="entry name" value="PTP_VSP_TPTE"/>
    <property type="match status" value="1"/>
</dbReference>
<feature type="transmembrane region" description="Helical" evidence="7">
    <location>
        <begin position="298"/>
        <end position="326"/>
    </location>
</feature>
<dbReference type="PANTHER" id="PTHR12305:SF60">
    <property type="entry name" value="PHOSPHATIDYLINOSITOL 3,4,5-TRISPHOSPHATE 3-PHOSPHATASE TPTE2-RELATED"/>
    <property type="match status" value="1"/>
</dbReference>
<reference evidence="11" key="2">
    <citation type="submission" date="2025-08" db="UniProtKB">
        <authorList>
            <consortium name="Ensembl"/>
        </authorList>
    </citation>
    <scope>IDENTIFICATION</scope>
    <source>
        <strain evidence="11">Thorbecke</strain>
    </source>
</reference>
<dbReference type="InterPro" id="IPR005821">
    <property type="entry name" value="Ion_trans_dom"/>
</dbReference>
<dbReference type="InParanoid" id="A0A5F9DNQ3"/>
<dbReference type="GO" id="GO:0005829">
    <property type="term" value="C:cytosol"/>
    <property type="evidence" value="ECO:0007669"/>
    <property type="project" value="TreeGrafter"/>
</dbReference>
<keyword evidence="2 7" id="KW-0812">Transmembrane</keyword>
<dbReference type="InterPro" id="IPR051281">
    <property type="entry name" value="Dual-spec_lipid-protein_phosph"/>
</dbReference>
<evidence type="ECO:0000256" key="3">
    <source>
        <dbReference type="ARBA" id="ARBA00022801"/>
    </source>
</evidence>
<dbReference type="PROSITE" id="PS51182">
    <property type="entry name" value="C2_TENSIN"/>
    <property type="match status" value="1"/>
</dbReference>
<dbReference type="Pfam" id="PF00520">
    <property type="entry name" value="Ion_trans"/>
    <property type="match status" value="1"/>
</dbReference>
<dbReference type="SUPFAM" id="SSF52799">
    <property type="entry name" value="(Phosphotyrosine protein) phosphatases II"/>
    <property type="match status" value="1"/>
</dbReference>
<dbReference type="FunCoup" id="A0A5F9DNQ3">
    <property type="interactions" value="76"/>
</dbReference>
<evidence type="ECO:0008006" key="13">
    <source>
        <dbReference type="Google" id="ProtNLM"/>
    </source>
</evidence>
<dbReference type="PROSITE" id="PS00383">
    <property type="entry name" value="TYR_PHOSPHATASE_1"/>
    <property type="match status" value="1"/>
</dbReference>
<evidence type="ECO:0000259" key="10">
    <source>
        <dbReference type="PROSITE" id="PS51182"/>
    </source>
</evidence>
<feature type="domain" description="Phosphatase tensin-type" evidence="9">
    <location>
        <begin position="437"/>
        <end position="613"/>
    </location>
</feature>
<protein>
    <recommendedName>
        <fullName evidence="13">Phosphatidylinositol-3,4,5-trisphosphate 3-phosphatase</fullName>
    </recommendedName>
</protein>
<evidence type="ECO:0000256" key="2">
    <source>
        <dbReference type="ARBA" id="ARBA00022692"/>
    </source>
</evidence>
<dbReference type="FunFam" id="3.90.190.10:FF:000053">
    <property type="entry name" value="Phosphatidylinositol 3,4,5-trisphosphate 3-phosphatase TPTE2"/>
    <property type="match status" value="1"/>
</dbReference>
<dbReference type="InterPro" id="IPR045102">
    <property type="entry name" value="PTP_VSP_TPTE"/>
</dbReference>
<dbReference type="SMART" id="SM01326">
    <property type="entry name" value="PTEN_C2"/>
    <property type="match status" value="1"/>
</dbReference>
<dbReference type="Pfam" id="PF10409">
    <property type="entry name" value="PTEN_C2"/>
    <property type="match status" value="1"/>
</dbReference>
<reference evidence="11" key="3">
    <citation type="submission" date="2025-09" db="UniProtKB">
        <authorList>
            <consortium name="Ensembl"/>
        </authorList>
    </citation>
    <scope>IDENTIFICATION</scope>
    <source>
        <strain evidence="11">Thorbecke</strain>
    </source>
</reference>
<feature type="transmembrane region" description="Helical" evidence="7">
    <location>
        <begin position="338"/>
        <end position="356"/>
    </location>
</feature>
<dbReference type="GO" id="GO:0005216">
    <property type="term" value="F:monoatomic ion channel activity"/>
    <property type="evidence" value="ECO:0007669"/>
    <property type="project" value="InterPro"/>
</dbReference>